<keyword evidence="3" id="KW-0238">DNA-binding</keyword>
<keyword evidence="2" id="KW-0805">Transcription regulation</keyword>
<feature type="domain" description="HTH lysR-type" evidence="5">
    <location>
        <begin position="4"/>
        <end position="61"/>
    </location>
</feature>
<organism evidence="6 7">
    <name type="scientific">Azospirillum thermophilum</name>
    <dbReference type="NCBI Taxonomy" id="2202148"/>
    <lineage>
        <taxon>Bacteria</taxon>
        <taxon>Pseudomonadati</taxon>
        <taxon>Pseudomonadota</taxon>
        <taxon>Alphaproteobacteria</taxon>
        <taxon>Rhodospirillales</taxon>
        <taxon>Azospirillaceae</taxon>
        <taxon>Azospirillum</taxon>
    </lineage>
</organism>
<evidence type="ECO:0000313" key="7">
    <source>
        <dbReference type="Proteomes" id="UP000245629"/>
    </source>
</evidence>
<evidence type="ECO:0000256" key="4">
    <source>
        <dbReference type="ARBA" id="ARBA00023163"/>
    </source>
</evidence>
<dbReference type="SUPFAM" id="SSF53850">
    <property type="entry name" value="Periplasmic binding protein-like II"/>
    <property type="match status" value="1"/>
</dbReference>
<keyword evidence="4" id="KW-0804">Transcription</keyword>
<evidence type="ECO:0000259" key="5">
    <source>
        <dbReference type="PROSITE" id="PS50931"/>
    </source>
</evidence>
<dbReference type="Gene3D" id="1.10.10.10">
    <property type="entry name" value="Winged helix-like DNA-binding domain superfamily/Winged helix DNA-binding domain"/>
    <property type="match status" value="1"/>
</dbReference>
<dbReference type="InterPro" id="IPR036388">
    <property type="entry name" value="WH-like_DNA-bd_sf"/>
</dbReference>
<dbReference type="FunFam" id="1.10.10.10:FF:000001">
    <property type="entry name" value="LysR family transcriptional regulator"/>
    <property type="match status" value="1"/>
</dbReference>
<dbReference type="Proteomes" id="UP000245629">
    <property type="component" value="Chromosome 2"/>
</dbReference>
<dbReference type="InterPro" id="IPR036390">
    <property type="entry name" value="WH_DNA-bd_sf"/>
</dbReference>
<evidence type="ECO:0000313" key="6">
    <source>
        <dbReference type="EMBL" id="AWK86657.1"/>
    </source>
</evidence>
<dbReference type="PRINTS" id="PR00039">
    <property type="entry name" value="HTHLYSR"/>
</dbReference>
<comment type="similarity">
    <text evidence="1">Belongs to the LysR transcriptional regulatory family.</text>
</comment>
<evidence type="ECO:0000256" key="1">
    <source>
        <dbReference type="ARBA" id="ARBA00009437"/>
    </source>
</evidence>
<dbReference type="Pfam" id="PF03466">
    <property type="entry name" value="LysR_substrate"/>
    <property type="match status" value="1"/>
</dbReference>
<dbReference type="Pfam" id="PF00126">
    <property type="entry name" value="HTH_1"/>
    <property type="match status" value="1"/>
</dbReference>
<dbReference type="GO" id="GO:0003700">
    <property type="term" value="F:DNA-binding transcription factor activity"/>
    <property type="evidence" value="ECO:0007669"/>
    <property type="project" value="InterPro"/>
</dbReference>
<proteinExistence type="inferred from homology"/>
<dbReference type="KEGG" id="azz:DEW08_10760"/>
<reference evidence="7" key="1">
    <citation type="submission" date="2018-05" db="EMBL/GenBank/DDBJ databases">
        <title>Azospirillum thermophila sp. nov., a novel isolated from hot spring.</title>
        <authorList>
            <person name="Zhao Z."/>
        </authorList>
    </citation>
    <scope>NUCLEOTIDE SEQUENCE [LARGE SCALE GENOMIC DNA]</scope>
    <source>
        <strain evidence="7">CFH 70021</strain>
    </source>
</reference>
<dbReference type="RefSeq" id="WP_109327011.1">
    <property type="nucleotide sequence ID" value="NZ_CP029353.1"/>
</dbReference>
<gene>
    <name evidence="6" type="ORF">DEW08_10760</name>
</gene>
<dbReference type="OrthoDB" id="9789529at2"/>
<dbReference type="SUPFAM" id="SSF46785">
    <property type="entry name" value="Winged helix' DNA-binding domain"/>
    <property type="match status" value="1"/>
</dbReference>
<dbReference type="PROSITE" id="PS50931">
    <property type="entry name" value="HTH_LYSR"/>
    <property type="match status" value="1"/>
</dbReference>
<dbReference type="EMBL" id="CP029353">
    <property type="protein sequence ID" value="AWK86657.1"/>
    <property type="molecule type" value="Genomic_DNA"/>
</dbReference>
<sequence>MAELDLTLLRTFVSVVEAGGFTRAGERIHRTQSTISQQIRRLEESVGVALLSRDTRSVALTDEGERLLAYARRMLTLNDEARSMLSGERDAVETVRLGVPEDYAVDRLPRLLSEFARRNRRIRLDVRCDISVRLRAGFETGELDLALLKQEPGRPGAVSVWREPLCWAGPADEPVHREDPLPLVLFPLGCVYRNRAVHELDAAGRRWRMAYCSPNLSGIQAAVTAGLGVSVLARSAVPPGARVLGPQDGLPRLPDTELALLAGDRAGDGVRLVADMLCQSLTPPLAEEMA</sequence>
<dbReference type="PANTHER" id="PTHR30579">
    <property type="entry name" value="TRANSCRIPTIONAL REGULATOR"/>
    <property type="match status" value="1"/>
</dbReference>
<evidence type="ECO:0000256" key="2">
    <source>
        <dbReference type="ARBA" id="ARBA00023015"/>
    </source>
</evidence>
<accession>A0A2S2CQS7</accession>
<name>A0A2S2CQS7_9PROT</name>
<dbReference type="InterPro" id="IPR000847">
    <property type="entry name" value="LysR_HTH_N"/>
</dbReference>
<keyword evidence="7" id="KW-1185">Reference proteome</keyword>
<dbReference type="Gene3D" id="3.40.190.10">
    <property type="entry name" value="Periplasmic binding protein-like II"/>
    <property type="match status" value="2"/>
</dbReference>
<protein>
    <submittedName>
        <fullName evidence="6">LysR family transcriptional regulator</fullName>
    </submittedName>
</protein>
<evidence type="ECO:0000256" key="3">
    <source>
        <dbReference type="ARBA" id="ARBA00023125"/>
    </source>
</evidence>
<dbReference type="InterPro" id="IPR005119">
    <property type="entry name" value="LysR_subst-bd"/>
</dbReference>
<dbReference type="GO" id="GO:0003677">
    <property type="term" value="F:DNA binding"/>
    <property type="evidence" value="ECO:0007669"/>
    <property type="project" value="UniProtKB-KW"/>
</dbReference>
<dbReference type="InterPro" id="IPR050176">
    <property type="entry name" value="LTTR"/>
</dbReference>
<dbReference type="PANTHER" id="PTHR30579:SF7">
    <property type="entry name" value="HTH-TYPE TRANSCRIPTIONAL REGULATOR LRHA-RELATED"/>
    <property type="match status" value="1"/>
</dbReference>
<dbReference type="AlphaFoldDB" id="A0A2S2CQS7"/>